<dbReference type="KEGG" id="fpal:HYN49_07075"/>
<dbReference type="GO" id="GO:0008168">
    <property type="term" value="F:methyltransferase activity"/>
    <property type="evidence" value="ECO:0007669"/>
    <property type="project" value="UniProtKB-KW"/>
</dbReference>
<dbReference type="PANTHER" id="PTHR43861:SF1">
    <property type="entry name" value="TRANS-ACONITATE 2-METHYLTRANSFERASE"/>
    <property type="match status" value="1"/>
</dbReference>
<dbReference type="InterPro" id="IPR029063">
    <property type="entry name" value="SAM-dependent_MTases_sf"/>
</dbReference>
<evidence type="ECO:0000313" key="3">
    <source>
        <dbReference type="Proteomes" id="UP000244937"/>
    </source>
</evidence>
<dbReference type="GO" id="GO:0032259">
    <property type="term" value="P:methylation"/>
    <property type="evidence" value="ECO:0007669"/>
    <property type="project" value="UniProtKB-KW"/>
</dbReference>
<keyword evidence="2" id="KW-0489">Methyltransferase</keyword>
<dbReference type="PANTHER" id="PTHR43861">
    <property type="entry name" value="TRANS-ACONITATE 2-METHYLTRANSFERASE-RELATED"/>
    <property type="match status" value="1"/>
</dbReference>
<proteinExistence type="predicted"/>
<dbReference type="CDD" id="cd02440">
    <property type="entry name" value="AdoMet_MTases"/>
    <property type="match status" value="1"/>
</dbReference>
<keyword evidence="3" id="KW-1185">Reference proteome</keyword>
<dbReference type="EMBL" id="CP029187">
    <property type="protein sequence ID" value="AWI25680.1"/>
    <property type="molecule type" value="Genomic_DNA"/>
</dbReference>
<accession>A0A2S1SH05</accession>
<dbReference type="InterPro" id="IPR013217">
    <property type="entry name" value="Methyltransf_12"/>
</dbReference>
<organism evidence="2 3">
    <name type="scientific">Flavobacterium pallidum</name>
    <dbReference type="NCBI Taxonomy" id="2172098"/>
    <lineage>
        <taxon>Bacteria</taxon>
        <taxon>Pseudomonadati</taxon>
        <taxon>Bacteroidota</taxon>
        <taxon>Flavobacteriia</taxon>
        <taxon>Flavobacteriales</taxon>
        <taxon>Flavobacteriaceae</taxon>
        <taxon>Flavobacterium</taxon>
    </lineage>
</organism>
<protein>
    <submittedName>
        <fullName evidence="2">Methyltransferase</fullName>
    </submittedName>
</protein>
<dbReference type="Pfam" id="PF08242">
    <property type="entry name" value="Methyltransf_12"/>
    <property type="match status" value="1"/>
</dbReference>
<sequence length="268" mass="31276">MKTTSEILEINKKQKDFYNNVKQNFLTRMWAGFRNGLLNKIRKNIGVQDQVYGLHKVWFGDLSQKKVLDLGCFSGNNLSTFLAKNSKSYTGIDLSDQAIERLKEKIQSFPGAKAEAVDFLSEEFSEKDFDLIYAYGVLHHFPSIDILISRLNEKLSAKGQIISYDPLQTSKPIWILRTLYRPFQSDADWEWPFTKKVYYKLSKEFNIVERHGILGKSKWITLLNILPIGSARKVNIGQKWHQQDWENSERNDAVLFRCMHLTMLMQKK</sequence>
<dbReference type="Proteomes" id="UP000244937">
    <property type="component" value="Chromosome"/>
</dbReference>
<dbReference type="SUPFAM" id="SSF53335">
    <property type="entry name" value="S-adenosyl-L-methionine-dependent methyltransferases"/>
    <property type="match status" value="1"/>
</dbReference>
<evidence type="ECO:0000259" key="1">
    <source>
        <dbReference type="Pfam" id="PF08242"/>
    </source>
</evidence>
<dbReference type="OrthoDB" id="9770553at2"/>
<evidence type="ECO:0000313" key="2">
    <source>
        <dbReference type="EMBL" id="AWI25680.1"/>
    </source>
</evidence>
<name>A0A2S1SH05_9FLAO</name>
<gene>
    <name evidence="2" type="ORF">HYN49_07075</name>
</gene>
<dbReference type="Gene3D" id="3.40.50.150">
    <property type="entry name" value="Vaccinia Virus protein VP39"/>
    <property type="match status" value="1"/>
</dbReference>
<dbReference type="AlphaFoldDB" id="A0A2S1SH05"/>
<feature type="domain" description="Methyltransferase type 12" evidence="1">
    <location>
        <begin position="68"/>
        <end position="160"/>
    </location>
</feature>
<reference evidence="2 3" key="1">
    <citation type="submission" date="2018-05" db="EMBL/GenBank/DDBJ databases">
        <title>Genome sequencing of Flavobacterium sp. HYN0049.</title>
        <authorList>
            <person name="Yi H."/>
            <person name="Baek C."/>
        </authorList>
    </citation>
    <scope>NUCLEOTIDE SEQUENCE [LARGE SCALE GENOMIC DNA]</scope>
    <source>
        <strain evidence="2 3">HYN0049</strain>
    </source>
</reference>
<keyword evidence="2" id="KW-0808">Transferase</keyword>
<dbReference type="RefSeq" id="WP_108903466.1">
    <property type="nucleotide sequence ID" value="NZ_CP029187.1"/>
</dbReference>